<dbReference type="EMBL" id="JAUHLN010000002">
    <property type="protein sequence ID" value="MDN4074224.1"/>
    <property type="molecule type" value="Genomic_DNA"/>
</dbReference>
<sequence>MSNTTEERSKDIQYSEIFNAPIEKVWETVATAEGISSWFMPNDFEPKVGQEFHIQSPFGPSPCKVLVVDKPHKLSFAWDQFGWIVTFELKEEDGKTHFTLTHGGWGHPDAILPKAQQKVSAVRDNMNGGWAKIMQSLKKTVEK</sequence>
<comment type="similarity">
    <text evidence="1">Belongs to the AHA1 family.</text>
</comment>
<proteinExistence type="inferred from homology"/>
<dbReference type="Pfam" id="PF08327">
    <property type="entry name" value="AHSA1"/>
    <property type="match status" value="1"/>
</dbReference>
<evidence type="ECO:0000313" key="3">
    <source>
        <dbReference type="EMBL" id="MDN4074224.1"/>
    </source>
</evidence>
<accession>A0ABT8E8M1</accession>
<organism evidence="3 4">
    <name type="scientific">Fictibacillus terranigra</name>
    <dbReference type="NCBI Taxonomy" id="3058424"/>
    <lineage>
        <taxon>Bacteria</taxon>
        <taxon>Bacillati</taxon>
        <taxon>Bacillota</taxon>
        <taxon>Bacilli</taxon>
        <taxon>Bacillales</taxon>
        <taxon>Fictibacillaceae</taxon>
        <taxon>Fictibacillus</taxon>
    </lineage>
</organism>
<dbReference type="RefSeq" id="WP_290400461.1">
    <property type="nucleotide sequence ID" value="NZ_JAUHLN010000002.1"/>
</dbReference>
<protein>
    <submittedName>
        <fullName evidence="3">SRPBCC domain-containing protein</fullName>
    </submittedName>
</protein>
<feature type="domain" description="Activator of Hsp90 ATPase homologue 1/2-like C-terminal" evidence="2">
    <location>
        <begin position="19"/>
        <end position="142"/>
    </location>
</feature>
<evidence type="ECO:0000313" key="4">
    <source>
        <dbReference type="Proteomes" id="UP001168694"/>
    </source>
</evidence>
<evidence type="ECO:0000256" key="1">
    <source>
        <dbReference type="ARBA" id="ARBA00006817"/>
    </source>
</evidence>
<evidence type="ECO:0000259" key="2">
    <source>
        <dbReference type="Pfam" id="PF08327"/>
    </source>
</evidence>
<dbReference type="CDD" id="cd07814">
    <property type="entry name" value="SRPBCC_CalC_Aha1-like"/>
    <property type="match status" value="1"/>
</dbReference>
<keyword evidence="4" id="KW-1185">Reference proteome</keyword>
<dbReference type="Proteomes" id="UP001168694">
    <property type="component" value="Unassembled WGS sequence"/>
</dbReference>
<dbReference type="SUPFAM" id="SSF55961">
    <property type="entry name" value="Bet v1-like"/>
    <property type="match status" value="1"/>
</dbReference>
<comment type="caution">
    <text evidence="3">The sequence shown here is derived from an EMBL/GenBank/DDBJ whole genome shotgun (WGS) entry which is preliminary data.</text>
</comment>
<name>A0ABT8E8M1_9BACL</name>
<dbReference type="InterPro" id="IPR023393">
    <property type="entry name" value="START-like_dom_sf"/>
</dbReference>
<reference evidence="3" key="1">
    <citation type="submission" date="2023-06" db="EMBL/GenBank/DDBJ databases">
        <title>Draft Genome Sequences of Representative Paenibacillus Polymyxa, Bacillus cereus, Fictibacillus sp., and Brevibacillus agri Strains Isolated from Amazonian Dark Earth.</title>
        <authorList>
            <person name="Pellegrinetti T.A."/>
            <person name="Cunha I.C.M."/>
            <person name="Chaves M.G."/>
            <person name="Freitas A.S."/>
            <person name="Silva A.V.R."/>
            <person name="Tsai S.M."/>
            <person name="Mendes L.W."/>
        </authorList>
    </citation>
    <scope>NUCLEOTIDE SEQUENCE</scope>
    <source>
        <strain evidence="3">CENA-BCM004</strain>
    </source>
</reference>
<dbReference type="Gene3D" id="3.30.530.20">
    <property type="match status" value="1"/>
</dbReference>
<dbReference type="InterPro" id="IPR013538">
    <property type="entry name" value="ASHA1/2-like_C"/>
</dbReference>
<gene>
    <name evidence="3" type="ORF">QYF49_14600</name>
</gene>